<dbReference type="Proteomes" id="UP000318447">
    <property type="component" value="Unassembled WGS sequence"/>
</dbReference>
<evidence type="ECO:0000313" key="5">
    <source>
        <dbReference type="Proteomes" id="UP000318447"/>
    </source>
</evidence>
<name>A0A504XKC9_LEIDO</name>
<dbReference type="Gene3D" id="3.40.50.1240">
    <property type="entry name" value="Phosphoglycerate mutase-like"/>
    <property type="match status" value="1"/>
</dbReference>
<dbReference type="PANTHER" id="PTHR11567:SF110">
    <property type="entry name" value="2-PHOSPHOXYLOSE PHOSPHATASE 1"/>
    <property type="match status" value="1"/>
</dbReference>
<reference evidence="5" key="1">
    <citation type="submission" date="2019-02" db="EMBL/GenBank/DDBJ databases">
        <title>FDA dAtabase for Regulatory Grade micrObial Sequences (FDA-ARGOS): Supporting development and validation of Infectious Disease Dx tests.</title>
        <authorList>
            <person name="Duncan R."/>
            <person name="Fisher C."/>
            <person name="Tallon L."/>
            <person name="Sadzewicz L."/>
            <person name="Sengamalay N."/>
            <person name="Ott S."/>
            <person name="Godinez A."/>
            <person name="Nagaraj S."/>
            <person name="Vavikolanu K."/>
            <person name="Nadendla S."/>
            <person name="Aluvathingal J."/>
            <person name="Sichtig H."/>
        </authorList>
    </citation>
    <scope>NUCLEOTIDE SEQUENCE [LARGE SCALE GENOMIC DNA]</scope>
    <source>
        <strain evidence="5">FDAARGOS_361</strain>
    </source>
</reference>
<dbReference type="CDD" id="cd07061">
    <property type="entry name" value="HP_HAP_like"/>
    <property type="match status" value="1"/>
</dbReference>
<evidence type="ECO:0000313" key="4">
    <source>
        <dbReference type="EMBL" id="TPP48784.1"/>
    </source>
</evidence>
<proteinExistence type="inferred from homology"/>
<dbReference type="GO" id="GO:0016791">
    <property type="term" value="F:phosphatase activity"/>
    <property type="evidence" value="ECO:0007669"/>
    <property type="project" value="TreeGrafter"/>
</dbReference>
<dbReference type="VEuPathDB" id="TriTrypDB:LdBPK_366730.1"/>
<accession>A0A504XKC9</accession>
<dbReference type="Pfam" id="PF00328">
    <property type="entry name" value="His_Phos_2"/>
    <property type="match status" value="1"/>
</dbReference>
<dbReference type="SUPFAM" id="SSF53254">
    <property type="entry name" value="Phosphoglycerate mutase-like"/>
    <property type="match status" value="1"/>
</dbReference>
<dbReference type="AlphaFoldDB" id="A0A504XKC9"/>
<dbReference type="InterPro" id="IPR029033">
    <property type="entry name" value="His_PPase_superfam"/>
</dbReference>
<feature type="chain" id="PRO_5021469302" evidence="3">
    <location>
        <begin position="24"/>
        <end position="464"/>
    </location>
</feature>
<evidence type="ECO:0000256" key="3">
    <source>
        <dbReference type="SAM" id="SignalP"/>
    </source>
</evidence>
<evidence type="ECO:0000256" key="1">
    <source>
        <dbReference type="ARBA" id="ARBA00005375"/>
    </source>
</evidence>
<evidence type="ECO:0000256" key="2">
    <source>
        <dbReference type="ARBA" id="ARBA00022801"/>
    </source>
</evidence>
<dbReference type="VEuPathDB" id="TriTrypDB:LdCL_360075600"/>
<dbReference type="PANTHER" id="PTHR11567">
    <property type="entry name" value="ACID PHOSPHATASE-RELATED"/>
    <property type="match status" value="1"/>
</dbReference>
<keyword evidence="3" id="KW-0732">Signal</keyword>
<gene>
    <name evidence="4" type="ORF">CGC21_15670</name>
</gene>
<dbReference type="VEuPathDB" id="TriTrypDB:LDHU3_36.8940"/>
<sequence>MASKLIRVLAAALLVAAAVSVDARLVVRMVQVVHRHGARSALINDNTTEICGTLYPCGELTGEGVEMVRAIGEFARSRYNDLSLVESPLFPSTQYNSSLVYTRSTHTQRTIQSATAFLRGLFQDDYFYPVVYSRNRTTDMLLSTDAVPSVMGRSWLDNPALYAALNPVIDEHLSWDAIQSAAKDAWIEGLCTDFNARTSCVLDMYDVAAAFEAAGRLDNATNLKAVYPGLMEVNAAWFKYVFSWNHTSKLDLTQDPFGQARAHSLTVMGQGLSGGAVLGTALSMAAAPARTSLANHALIIAAGASIGLALDFTSDCLAKEGKIMIHRDVVLNAHDVLRHVYTFYAPCDSNAMAKLFRQKHEWLVLESHGRKFYTVQKCPGTGDVVMDMRLSLRAANDVGLVAAGRPTQTGEIQQHRADMEFDIPSEVQVAYMIAWLRKEDPRWAFSTENSRQFTTRARYALNDF</sequence>
<feature type="signal peptide" evidence="3">
    <location>
        <begin position="1"/>
        <end position="23"/>
    </location>
</feature>
<dbReference type="InterPro" id="IPR050645">
    <property type="entry name" value="Histidine_acid_phosphatase"/>
</dbReference>
<keyword evidence="2" id="KW-0378">Hydrolase</keyword>
<organism evidence="4 5">
    <name type="scientific">Leishmania donovani</name>
    <dbReference type="NCBI Taxonomy" id="5661"/>
    <lineage>
        <taxon>Eukaryota</taxon>
        <taxon>Discoba</taxon>
        <taxon>Euglenozoa</taxon>
        <taxon>Kinetoplastea</taxon>
        <taxon>Metakinetoplastina</taxon>
        <taxon>Trypanosomatida</taxon>
        <taxon>Trypanosomatidae</taxon>
        <taxon>Leishmaniinae</taxon>
        <taxon>Leishmania</taxon>
    </lineage>
</organism>
<comment type="caution">
    <text evidence="4">The sequence shown here is derived from an EMBL/GenBank/DDBJ whole genome shotgun (WGS) entry which is preliminary data.</text>
</comment>
<protein>
    <submittedName>
        <fullName evidence="4">Histidine phosphatase (Branch 2) family protein</fullName>
    </submittedName>
</protein>
<dbReference type="InterPro" id="IPR000560">
    <property type="entry name" value="His_Pase_clade-2"/>
</dbReference>
<comment type="similarity">
    <text evidence="1">Belongs to the histidine acid phosphatase family.</text>
</comment>
<dbReference type="VEuPathDB" id="TriTrypDB:LdBPK_366740.1"/>
<dbReference type="EMBL" id="RHLC01000054">
    <property type="protein sequence ID" value="TPP48784.1"/>
    <property type="molecule type" value="Genomic_DNA"/>
</dbReference>